<gene>
    <name evidence="2" type="ORF">PXEA_LOCUS19004</name>
</gene>
<dbReference type="AlphaFoldDB" id="A0A3S5AQ03"/>
<sequence length="177" mass="19579">MHLYFLLQTGANLSRLRSPRVWEPKSLQNNEVTSPPPYTPPPMLSPNRRGPGLFYSLTKSSHTAFSLSASGKAASSVVAATLDSVTDSVTDSRIYANDYRNSVHKHPERTDRQWQIISFEESEVLTTGKEPKAVGGCIKPRFTSTKISNGLNRIFSLDGPFDEARLARSSLRPEVVS</sequence>
<feature type="region of interest" description="Disordered" evidence="1">
    <location>
        <begin position="26"/>
        <end position="50"/>
    </location>
</feature>
<evidence type="ECO:0000313" key="3">
    <source>
        <dbReference type="Proteomes" id="UP000784294"/>
    </source>
</evidence>
<reference evidence="2" key="1">
    <citation type="submission" date="2018-11" db="EMBL/GenBank/DDBJ databases">
        <authorList>
            <consortium name="Pathogen Informatics"/>
        </authorList>
    </citation>
    <scope>NUCLEOTIDE SEQUENCE</scope>
</reference>
<comment type="caution">
    <text evidence="2">The sequence shown here is derived from an EMBL/GenBank/DDBJ whole genome shotgun (WGS) entry which is preliminary data.</text>
</comment>
<evidence type="ECO:0000256" key="1">
    <source>
        <dbReference type="SAM" id="MobiDB-lite"/>
    </source>
</evidence>
<name>A0A3S5AQ03_9PLAT</name>
<dbReference type="Proteomes" id="UP000784294">
    <property type="component" value="Unassembled WGS sequence"/>
</dbReference>
<evidence type="ECO:0000313" key="2">
    <source>
        <dbReference type="EMBL" id="VEL25564.1"/>
    </source>
</evidence>
<accession>A0A3S5AQ03</accession>
<dbReference type="EMBL" id="CAAALY010074819">
    <property type="protein sequence ID" value="VEL25564.1"/>
    <property type="molecule type" value="Genomic_DNA"/>
</dbReference>
<protein>
    <submittedName>
        <fullName evidence="2">Uncharacterized protein</fullName>
    </submittedName>
</protein>
<feature type="compositionally biased region" description="Pro residues" evidence="1">
    <location>
        <begin position="34"/>
        <end position="44"/>
    </location>
</feature>
<keyword evidence="3" id="KW-1185">Reference proteome</keyword>
<proteinExistence type="predicted"/>
<organism evidence="2 3">
    <name type="scientific">Protopolystoma xenopodis</name>
    <dbReference type="NCBI Taxonomy" id="117903"/>
    <lineage>
        <taxon>Eukaryota</taxon>
        <taxon>Metazoa</taxon>
        <taxon>Spiralia</taxon>
        <taxon>Lophotrochozoa</taxon>
        <taxon>Platyhelminthes</taxon>
        <taxon>Monogenea</taxon>
        <taxon>Polyopisthocotylea</taxon>
        <taxon>Polystomatidea</taxon>
        <taxon>Polystomatidae</taxon>
        <taxon>Protopolystoma</taxon>
    </lineage>
</organism>